<proteinExistence type="predicted"/>
<keyword evidence="2" id="KW-1185">Reference proteome</keyword>
<reference evidence="2" key="1">
    <citation type="submission" date="2023-07" db="EMBL/GenBank/DDBJ databases">
        <title>Whole genome shotgun sequence of Streptomyces cacaoi subsp. asoensis NBRC 13813.</title>
        <authorList>
            <person name="Komaki H."/>
            <person name="Tamura T."/>
        </authorList>
    </citation>
    <scope>NUCLEOTIDE SEQUENCE [LARGE SCALE GENOMIC DNA]</scope>
    <source>
        <strain evidence="2">NBRC 13813</strain>
    </source>
</reference>
<dbReference type="Proteomes" id="UP000649259">
    <property type="component" value="Unassembled WGS sequence"/>
</dbReference>
<accession>A0ABQ3S0I2</accession>
<comment type="caution">
    <text evidence="1">The sequence shown here is derived from an EMBL/GenBank/DDBJ whole genome shotgun (WGS) entry which is preliminary data.</text>
</comment>
<dbReference type="EMBL" id="BNEB01000003">
    <property type="protein sequence ID" value="GHI61626.1"/>
    <property type="molecule type" value="Genomic_DNA"/>
</dbReference>
<protein>
    <recommendedName>
        <fullName evidence="3">Dehydrogenase</fullName>
    </recommendedName>
</protein>
<organism evidence="1 2">
    <name type="scientific">Streptomyces asoensis</name>
    <dbReference type="NCBI Taxonomy" id="249586"/>
    <lineage>
        <taxon>Bacteria</taxon>
        <taxon>Bacillati</taxon>
        <taxon>Actinomycetota</taxon>
        <taxon>Actinomycetes</taxon>
        <taxon>Kitasatosporales</taxon>
        <taxon>Streptomycetaceae</taxon>
        <taxon>Streptomyces</taxon>
    </lineage>
</organism>
<evidence type="ECO:0000313" key="2">
    <source>
        <dbReference type="Proteomes" id="UP000649259"/>
    </source>
</evidence>
<gene>
    <name evidence="1" type="ORF">Saso_32760</name>
</gene>
<evidence type="ECO:0000313" key="1">
    <source>
        <dbReference type="EMBL" id="GHI61626.1"/>
    </source>
</evidence>
<evidence type="ECO:0008006" key="3">
    <source>
        <dbReference type="Google" id="ProtNLM"/>
    </source>
</evidence>
<sequence length="69" mass="7867">MRGMTDDAPACPECSQPMKSGGFVLCGREDDGRRTCRTLWGCSGRHVWWNWADRPDEPLEPCPVPELFR</sequence>
<name>A0ABQ3S0I2_9ACTN</name>